<proteinExistence type="predicted"/>
<evidence type="ECO:0000256" key="4">
    <source>
        <dbReference type="SAM" id="Phobius"/>
    </source>
</evidence>
<organism evidence="5 6">
    <name type="scientific">Rubripirellula lacrimiformis</name>
    <dbReference type="NCBI Taxonomy" id="1930273"/>
    <lineage>
        <taxon>Bacteria</taxon>
        <taxon>Pseudomonadati</taxon>
        <taxon>Planctomycetota</taxon>
        <taxon>Planctomycetia</taxon>
        <taxon>Pirellulales</taxon>
        <taxon>Pirellulaceae</taxon>
        <taxon>Rubripirellula</taxon>
    </lineage>
</organism>
<dbReference type="GO" id="GO:0046872">
    <property type="term" value="F:metal ion binding"/>
    <property type="evidence" value="ECO:0007669"/>
    <property type="project" value="UniProtKB-KW"/>
</dbReference>
<evidence type="ECO:0008006" key="7">
    <source>
        <dbReference type="Google" id="ProtNLM"/>
    </source>
</evidence>
<evidence type="ECO:0000313" key="5">
    <source>
        <dbReference type="EMBL" id="QDT03682.1"/>
    </source>
</evidence>
<dbReference type="AlphaFoldDB" id="A0A517N981"/>
<keyword evidence="6" id="KW-1185">Reference proteome</keyword>
<evidence type="ECO:0000256" key="3">
    <source>
        <dbReference type="SAM" id="MobiDB-lite"/>
    </source>
</evidence>
<evidence type="ECO:0000256" key="2">
    <source>
        <dbReference type="ARBA" id="ARBA00023180"/>
    </source>
</evidence>
<keyword evidence="4" id="KW-0472">Membrane</keyword>
<dbReference type="InterPro" id="IPR052063">
    <property type="entry name" value="Polysaccharide_Lyase_1"/>
</dbReference>
<keyword evidence="1" id="KW-0479">Metal-binding</keyword>
<dbReference type="PANTHER" id="PTHR42970">
    <property type="entry name" value="PECTATE LYASE C-RELATED"/>
    <property type="match status" value="1"/>
</dbReference>
<reference evidence="5 6" key="1">
    <citation type="submission" date="2019-02" db="EMBL/GenBank/DDBJ databases">
        <title>Deep-cultivation of Planctomycetes and their phenomic and genomic characterization uncovers novel biology.</title>
        <authorList>
            <person name="Wiegand S."/>
            <person name="Jogler M."/>
            <person name="Boedeker C."/>
            <person name="Pinto D."/>
            <person name="Vollmers J."/>
            <person name="Rivas-Marin E."/>
            <person name="Kohn T."/>
            <person name="Peeters S.H."/>
            <person name="Heuer A."/>
            <person name="Rast P."/>
            <person name="Oberbeckmann S."/>
            <person name="Bunk B."/>
            <person name="Jeske O."/>
            <person name="Meyerdierks A."/>
            <person name="Storesund J.E."/>
            <person name="Kallscheuer N."/>
            <person name="Luecker S."/>
            <person name="Lage O.M."/>
            <person name="Pohl T."/>
            <person name="Merkel B.J."/>
            <person name="Hornburger P."/>
            <person name="Mueller R.-W."/>
            <person name="Bruemmer F."/>
            <person name="Labrenz M."/>
            <person name="Spormann A.M."/>
            <person name="Op den Camp H."/>
            <person name="Overmann J."/>
            <person name="Amann R."/>
            <person name="Jetten M.S.M."/>
            <person name="Mascher T."/>
            <person name="Medema M.H."/>
            <person name="Devos D.P."/>
            <person name="Kaster A.-K."/>
            <person name="Ovreas L."/>
            <person name="Rohde M."/>
            <person name="Galperin M.Y."/>
            <person name="Jogler C."/>
        </authorList>
    </citation>
    <scope>NUCLEOTIDE SEQUENCE [LARGE SCALE GENOMIC DNA]</scope>
    <source>
        <strain evidence="5 6">K22_7</strain>
    </source>
</reference>
<accession>A0A517N981</accession>
<dbReference type="EMBL" id="CP036525">
    <property type="protein sequence ID" value="QDT03682.1"/>
    <property type="molecule type" value="Genomic_DNA"/>
</dbReference>
<dbReference type="InterPro" id="IPR011050">
    <property type="entry name" value="Pectin_lyase_fold/virulence"/>
</dbReference>
<keyword evidence="4" id="KW-0812">Transmembrane</keyword>
<dbReference type="SUPFAM" id="SSF51126">
    <property type="entry name" value="Pectin lyase-like"/>
    <property type="match status" value="1"/>
</dbReference>
<protein>
    <recommendedName>
        <fullName evidence="7">Pectate trisaccharide-lyase</fullName>
    </recommendedName>
</protein>
<dbReference type="Proteomes" id="UP000318538">
    <property type="component" value="Chromosome"/>
</dbReference>
<evidence type="ECO:0000256" key="1">
    <source>
        <dbReference type="ARBA" id="ARBA00022723"/>
    </source>
</evidence>
<dbReference type="KEGG" id="rlc:K227x_20660"/>
<keyword evidence="2" id="KW-0325">Glycoprotein</keyword>
<dbReference type="Gene3D" id="2.160.20.10">
    <property type="entry name" value="Single-stranded right-handed beta-helix, Pectin lyase-like"/>
    <property type="match status" value="1"/>
</dbReference>
<name>A0A517N981_9BACT</name>
<dbReference type="InterPro" id="IPR012334">
    <property type="entry name" value="Pectin_lyas_fold"/>
</dbReference>
<dbReference type="PANTHER" id="PTHR42970:SF1">
    <property type="entry name" value="PECTATE LYASE C-RELATED"/>
    <property type="match status" value="1"/>
</dbReference>
<feature type="transmembrane region" description="Helical" evidence="4">
    <location>
        <begin position="21"/>
        <end position="49"/>
    </location>
</feature>
<evidence type="ECO:0000313" key="6">
    <source>
        <dbReference type="Proteomes" id="UP000318538"/>
    </source>
</evidence>
<gene>
    <name evidence="5" type="ORF">K227x_20660</name>
</gene>
<feature type="region of interest" description="Disordered" evidence="3">
    <location>
        <begin position="293"/>
        <end position="314"/>
    </location>
</feature>
<sequence length="477" mass="52085">MIFHRPIASIDQVHPERKRMILKTIFMTMTLMGFAAVGSACFAASPLAFPSAEGYGKHTVGGRGGKVFEVTNLNDSGEGSLRDAVEAKGPRTVVFRVSGTIDLNSDLRIRNSHITIAGQTAPGDGICIKRYPLMISADEVIIRYIRVRFGDESGKDADAISARYVKNLILDHVSASWSVDETMSIYHCENMTVQWCLISESMFNSNHSKSQHGFGGIWGSNHSTYHHNLIANHSSRNPRFASGCGNTDYRNNVLYNWGYRSCYGGEAVQKGSDKFTFSNINMVANYYKPGPATDPARKAEIADPSSRGPDDKGSWYVAGNFVEGSPSVSDDNWTGVRGGNFVKLDQPWDAMPIHQQTPADAFQSVLATAGANLPRRDSIDTRIVEETRTGTATYEGIYDTVKKVADPSKVTGIIDSQNDVGGWPELKSSVAVQDADHDGMPDQWETANGLDPNDAADGNKIASDGYTMLEKFLNSIQ</sequence>
<keyword evidence="4" id="KW-1133">Transmembrane helix</keyword>